<protein>
    <submittedName>
        <fullName evidence="1">Exonuclease V subunit gamma</fullName>
    </submittedName>
</protein>
<comment type="caution">
    <text evidence="1">The sequence shown here is derived from an EMBL/GenBank/DDBJ whole genome shotgun (WGS) entry which is preliminary data.</text>
</comment>
<accession>A0A3D2SKA0</accession>
<organism evidence="1 2">
    <name type="scientific">Acinetobacter ursingii</name>
    <dbReference type="NCBI Taxonomy" id="108980"/>
    <lineage>
        <taxon>Bacteria</taxon>
        <taxon>Pseudomonadati</taxon>
        <taxon>Pseudomonadota</taxon>
        <taxon>Gammaproteobacteria</taxon>
        <taxon>Moraxellales</taxon>
        <taxon>Moraxellaceae</taxon>
        <taxon>Acinetobacter</taxon>
    </lineage>
</organism>
<keyword evidence="1" id="KW-0540">Nuclease</keyword>
<dbReference type="EMBL" id="DPVE01000117">
    <property type="protein sequence ID" value="HCK29876.1"/>
    <property type="molecule type" value="Genomic_DNA"/>
</dbReference>
<dbReference type="GO" id="GO:0004527">
    <property type="term" value="F:exonuclease activity"/>
    <property type="evidence" value="ECO:0007669"/>
    <property type="project" value="UniProtKB-KW"/>
</dbReference>
<sequence length="239" mass="28547">MAIHVIQSQRIDVLLQGLARTSQSRHEQPFQVLATQHFIVPNAAVQQWLTEKLSELQGIHANYQFHQRIRGFQWYAYQQVLSEHKDQVRKANIPRLILKWRIYQALYPYIQSEQMQLTVEHPLYSIIARIYDSADRLTQGIEKQLKKQSMLYWIAEQVSQLFSNYMLYRGSCTKNCIEPCTCASNWLDAWGRDQALEIEKWIVHKDQSVSAFQLQQAQELEAWQRWLWKEHFHQDFLEI</sequence>
<dbReference type="Gene3D" id="3.40.50.10930">
    <property type="match status" value="1"/>
</dbReference>
<dbReference type="InterPro" id="IPR027417">
    <property type="entry name" value="P-loop_NTPase"/>
</dbReference>
<dbReference type="AlphaFoldDB" id="A0A3D2SKA0"/>
<feature type="non-terminal residue" evidence="1">
    <location>
        <position position="239"/>
    </location>
</feature>
<reference evidence="1 2" key="1">
    <citation type="journal article" date="2018" name="Nat. Biotechnol.">
        <title>A standardized bacterial taxonomy based on genome phylogeny substantially revises the tree of life.</title>
        <authorList>
            <person name="Parks D.H."/>
            <person name="Chuvochina M."/>
            <person name="Waite D.W."/>
            <person name="Rinke C."/>
            <person name="Skarshewski A."/>
            <person name="Chaumeil P.A."/>
            <person name="Hugenholtz P."/>
        </authorList>
    </citation>
    <scope>NUCLEOTIDE SEQUENCE [LARGE SCALE GENOMIC DNA]</scope>
    <source>
        <strain evidence="1">UBA9669</strain>
    </source>
</reference>
<keyword evidence="1" id="KW-0378">Hydrolase</keyword>
<dbReference type="Proteomes" id="UP000263596">
    <property type="component" value="Unassembled WGS sequence"/>
</dbReference>
<name>A0A3D2SKA0_9GAMM</name>
<keyword evidence="1" id="KW-0269">Exonuclease</keyword>
<gene>
    <name evidence="1" type="ORF">DHW29_06605</name>
</gene>
<evidence type="ECO:0000313" key="2">
    <source>
        <dbReference type="Proteomes" id="UP000263596"/>
    </source>
</evidence>
<dbReference type="Pfam" id="PF04257">
    <property type="entry name" value="Exonuc_V_gamma"/>
    <property type="match status" value="1"/>
</dbReference>
<evidence type="ECO:0000313" key="1">
    <source>
        <dbReference type="EMBL" id="HCK29876.1"/>
    </source>
</evidence>
<proteinExistence type="predicted"/>
<dbReference type="SUPFAM" id="SSF52540">
    <property type="entry name" value="P-loop containing nucleoside triphosphate hydrolases"/>
    <property type="match status" value="1"/>
</dbReference>